<feature type="region of interest" description="Disordered" evidence="1">
    <location>
        <begin position="172"/>
        <end position="192"/>
    </location>
</feature>
<accession>A0A382D0B1</accession>
<organism evidence="2">
    <name type="scientific">marine metagenome</name>
    <dbReference type="NCBI Taxonomy" id="408172"/>
    <lineage>
        <taxon>unclassified sequences</taxon>
        <taxon>metagenomes</taxon>
        <taxon>ecological metagenomes</taxon>
    </lineage>
</organism>
<evidence type="ECO:0000256" key="1">
    <source>
        <dbReference type="SAM" id="MobiDB-lite"/>
    </source>
</evidence>
<gene>
    <name evidence="2" type="ORF">METZ01_LOCUS184619</name>
</gene>
<dbReference type="AlphaFoldDB" id="A0A382D0B1"/>
<sequence length="192" mass="21727">MASKVDLANEALLMLGANSITSFTDNDSNAVLANRFFEGERDAVLRSHRWNCSIVTANLAALATTPIINWLYKFTLPTDPYCLRVLDVRTVTGDIKLDHEIQGRELLTEESTVDITYIQRLEDTTLFDALLYQALVFRMAWKMAFPITRSHTVMSQMGTMYEAVVREARTIDSQEGTPETIESDALTDLRLR</sequence>
<proteinExistence type="predicted"/>
<reference evidence="2" key="1">
    <citation type="submission" date="2018-05" db="EMBL/GenBank/DDBJ databases">
        <authorList>
            <person name="Lanie J.A."/>
            <person name="Ng W.-L."/>
            <person name="Kazmierczak K.M."/>
            <person name="Andrzejewski T.M."/>
            <person name="Davidsen T.M."/>
            <person name="Wayne K.J."/>
            <person name="Tettelin H."/>
            <person name="Glass J.I."/>
            <person name="Rusch D."/>
            <person name="Podicherti R."/>
            <person name="Tsui H.-C.T."/>
            <person name="Winkler M.E."/>
        </authorList>
    </citation>
    <scope>NUCLEOTIDE SEQUENCE</scope>
</reference>
<dbReference type="EMBL" id="UINC01036978">
    <property type="protein sequence ID" value="SVB31765.1"/>
    <property type="molecule type" value="Genomic_DNA"/>
</dbReference>
<protein>
    <submittedName>
        <fullName evidence="2">Uncharacterized protein</fullName>
    </submittedName>
</protein>
<name>A0A382D0B1_9ZZZZ</name>
<evidence type="ECO:0000313" key="2">
    <source>
        <dbReference type="EMBL" id="SVB31765.1"/>
    </source>
</evidence>